<evidence type="ECO:0000313" key="3">
    <source>
        <dbReference type="Proteomes" id="UP000194137"/>
    </source>
</evidence>
<reference evidence="2 3" key="1">
    <citation type="submission" date="2017-05" db="EMBL/GenBank/DDBJ databases">
        <title>Full genome sequence of Pseudorhodoplanes sinuspersici.</title>
        <authorList>
            <person name="Dastgheib S.M.M."/>
            <person name="Shavandi M."/>
            <person name="Tirandaz H."/>
        </authorList>
    </citation>
    <scope>NUCLEOTIDE SEQUENCE [LARGE SCALE GENOMIC DNA]</scope>
    <source>
        <strain evidence="2 3">RIPI110</strain>
    </source>
</reference>
<dbReference type="InterPro" id="IPR010982">
    <property type="entry name" value="Lambda_DNA-bd_dom_sf"/>
</dbReference>
<dbReference type="Proteomes" id="UP000194137">
    <property type="component" value="Chromosome"/>
</dbReference>
<dbReference type="Gene3D" id="1.10.260.40">
    <property type="entry name" value="lambda repressor-like DNA-binding domains"/>
    <property type="match status" value="1"/>
</dbReference>
<keyword evidence="3" id="KW-1185">Reference proteome</keyword>
<dbReference type="InterPro" id="IPR001387">
    <property type="entry name" value="Cro/C1-type_HTH"/>
</dbReference>
<feature type="domain" description="HTH cro/C1-type" evidence="1">
    <location>
        <begin position="13"/>
        <end position="53"/>
    </location>
</feature>
<evidence type="ECO:0000259" key="1">
    <source>
        <dbReference type="Pfam" id="PF01381"/>
    </source>
</evidence>
<dbReference type="KEGG" id="psin:CAK95_24535"/>
<gene>
    <name evidence="2" type="ORF">CAK95_24535</name>
</gene>
<sequence length="73" mass="7888">MTESHPMLRWADENGKTVADMATAGGCSESHLRNIFAGRKEASLGLAKRLSEFSGGVVPMDAFLRPEPAEVRV</sequence>
<organism evidence="2 3">
    <name type="scientific">Pseudorhodoplanes sinuspersici</name>
    <dbReference type="NCBI Taxonomy" id="1235591"/>
    <lineage>
        <taxon>Bacteria</taxon>
        <taxon>Pseudomonadati</taxon>
        <taxon>Pseudomonadota</taxon>
        <taxon>Alphaproteobacteria</taxon>
        <taxon>Hyphomicrobiales</taxon>
        <taxon>Pseudorhodoplanes</taxon>
    </lineage>
</organism>
<protein>
    <recommendedName>
        <fullName evidence="1">HTH cro/C1-type domain-containing protein</fullName>
    </recommendedName>
</protein>
<accession>A0A1W6ZXP9</accession>
<dbReference type="RefSeq" id="WP_086090306.1">
    <property type="nucleotide sequence ID" value="NZ_CP021112.1"/>
</dbReference>
<evidence type="ECO:0000313" key="2">
    <source>
        <dbReference type="EMBL" id="ARQ01911.1"/>
    </source>
</evidence>
<dbReference type="AlphaFoldDB" id="A0A1W6ZXP9"/>
<name>A0A1W6ZXP9_9HYPH</name>
<dbReference type="EMBL" id="CP021112">
    <property type="protein sequence ID" value="ARQ01911.1"/>
    <property type="molecule type" value="Genomic_DNA"/>
</dbReference>
<dbReference type="GO" id="GO:0003677">
    <property type="term" value="F:DNA binding"/>
    <property type="evidence" value="ECO:0007669"/>
    <property type="project" value="InterPro"/>
</dbReference>
<proteinExistence type="predicted"/>
<dbReference type="Pfam" id="PF01381">
    <property type="entry name" value="HTH_3"/>
    <property type="match status" value="1"/>
</dbReference>